<dbReference type="EMBL" id="MH990637">
    <property type="protein sequence ID" value="QAB47444.1"/>
    <property type="molecule type" value="Genomic_RNA"/>
</dbReference>
<keyword evidence="4" id="KW-0693">Viral RNA replication</keyword>
<evidence type="ECO:0000256" key="1">
    <source>
        <dbReference type="ARBA" id="ARBA00022484"/>
    </source>
</evidence>
<keyword evidence="2" id="KW-0808">Transferase</keyword>
<evidence type="ECO:0000313" key="6">
    <source>
        <dbReference type="EMBL" id="QAB47444.1"/>
    </source>
</evidence>
<dbReference type="GO" id="GO:0003968">
    <property type="term" value="F:RNA-directed RNA polymerase activity"/>
    <property type="evidence" value="ECO:0007669"/>
    <property type="project" value="UniProtKB-KW"/>
</dbReference>
<dbReference type="GO" id="GO:0003723">
    <property type="term" value="F:RNA binding"/>
    <property type="evidence" value="ECO:0007669"/>
    <property type="project" value="InterPro"/>
</dbReference>
<dbReference type="SUPFAM" id="SSF56672">
    <property type="entry name" value="DNA/RNA polymerases"/>
    <property type="match status" value="1"/>
</dbReference>
<dbReference type="InterPro" id="IPR007094">
    <property type="entry name" value="RNA-dir_pol_PSvirus"/>
</dbReference>
<sequence>MHGGVGVDLTDEAVIVDWITENPTTASEASGAGVPSWRYALEEISDAVVIPGVDSVGYSRSLKYKYVQPYTHNSRPFAQFLDKRSANLAGLEGPSRDVILSEFVPPSVRDLYEHISGYGLPGPDGSLVSDSEFALLLRELATIERRQSRISGWLDPAMLPKISVPSNTSPGIRWKKLGYRSKKDALMPALVEATRMVKRMVESGEEYSVPPCAVAGRGKRVQIDRDTSGTRKEGRLIVMPDLARHLVGTMASGTLASETKRVDKSEGGILLGMGPFSDSYSQISQWCEGAGSFLFLDFKGFDQKVPARVLSKAFLHMQSAFEKEPGSAAYWRSEFRQLVHTEVVMPGGYVYRKHRGVASGDPWTSLAGSYSNWLMLSVIAKRLGIKTKIWTFGDDSIIAIWGSHPPRILDRFKEMAWDLFGMVVSAEKSYYSRNLTDIESSPTEKVSGSFLSMYFLETPMGVRPTRPLQDVYELMLVPERVRDDIGWEIVRTSMAYLVFYYNEDARYLLEEYWDYLHSEYRVPELTGSSRDIELLRQMDIPWSSFKLEWLNRLPWPGEVELLYKYGHTGFHVPILWGVWYSGDDDPYGNQLSFDPRVP</sequence>
<evidence type="ECO:0000256" key="4">
    <source>
        <dbReference type="ARBA" id="ARBA00022953"/>
    </source>
</evidence>
<keyword evidence="1 6" id="KW-0696">RNA-directed RNA polymerase</keyword>
<evidence type="ECO:0000259" key="5">
    <source>
        <dbReference type="PROSITE" id="PS50507"/>
    </source>
</evidence>
<dbReference type="GO" id="GO:0006351">
    <property type="term" value="P:DNA-templated transcription"/>
    <property type="evidence" value="ECO:0007669"/>
    <property type="project" value="InterPro"/>
</dbReference>
<name>A0A451G5T6_9VIRU</name>
<dbReference type="Pfam" id="PF00680">
    <property type="entry name" value="RdRP_1"/>
    <property type="match status" value="1"/>
</dbReference>
<evidence type="ECO:0000256" key="3">
    <source>
        <dbReference type="ARBA" id="ARBA00022695"/>
    </source>
</evidence>
<feature type="domain" description="RdRp catalytic" evidence="5">
    <location>
        <begin position="291"/>
        <end position="408"/>
    </location>
</feature>
<proteinExistence type="predicted"/>
<reference evidence="6" key="1">
    <citation type="submission" date="2018-09" db="EMBL/GenBank/DDBJ databases">
        <title>Genetic characterization and taxonomic reorganization of three new mycoviruses of fungi isolated from soil in the brazilian Amazon.</title>
        <authorList>
            <person name="Barata R."/>
            <person name="Cardoso J.F."/>
            <person name="de Oliveira R.S."/>
            <person name="Franco Filho L.C."/>
            <person name="de Vasconcelos J.M."/>
            <person name="Lemos P.S."/>
            <person name="Vianez Junior J.L.S.G."/>
            <person name="Nunes M.R.T."/>
        </authorList>
    </citation>
    <scope>NUCLEOTIDE SEQUENCE</scope>
    <source>
        <strain evidence="6">C3A</strain>
    </source>
</reference>
<keyword evidence="3" id="KW-0548">Nucleotidyltransferase</keyword>
<organism evidence="6">
    <name type="scientific">Combu double-strand RNA mycovirus</name>
    <dbReference type="NCBI Taxonomy" id="2507518"/>
    <lineage>
        <taxon>Viruses</taxon>
        <taxon>Riboviria</taxon>
        <taxon>Orthornavirae</taxon>
        <taxon>Pisuviricota</taxon>
        <taxon>Duplopiviricetes</taxon>
        <taxon>Durnavirales</taxon>
        <taxon>Amalgaviridae</taxon>
        <taxon>Unirnavirus</taxon>
        <taxon>Unirnavirus combuense</taxon>
    </lineage>
</organism>
<dbReference type="PROSITE" id="PS50507">
    <property type="entry name" value="RDRP_SSRNA_POS"/>
    <property type="match status" value="1"/>
</dbReference>
<evidence type="ECO:0000256" key="2">
    <source>
        <dbReference type="ARBA" id="ARBA00022679"/>
    </source>
</evidence>
<dbReference type="GO" id="GO:0039694">
    <property type="term" value="P:viral RNA genome replication"/>
    <property type="evidence" value="ECO:0007669"/>
    <property type="project" value="InterPro"/>
</dbReference>
<dbReference type="InterPro" id="IPR043502">
    <property type="entry name" value="DNA/RNA_pol_sf"/>
</dbReference>
<dbReference type="InterPro" id="IPR001205">
    <property type="entry name" value="RNA-dir_pol_C"/>
</dbReference>
<accession>A0A451G5T6</accession>
<protein>
    <submittedName>
        <fullName evidence="6">Putative RNA-dependent RNA polymerase</fullName>
    </submittedName>
</protein>